<protein>
    <recommendedName>
        <fullName evidence="9">Pyrrolidone-carboxylate peptidase</fullName>
        <ecNumber evidence="9">3.4.19.3</ecNumber>
    </recommendedName>
    <alternativeName>
        <fullName evidence="9">5-oxoprolyl-peptidase</fullName>
    </alternativeName>
    <alternativeName>
        <fullName evidence="9">Pyroglutamyl-peptidase I</fullName>
        <shortName evidence="9">PGP-I</shortName>
        <shortName evidence="9">Pyrase</shortName>
    </alternativeName>
</protein>
<dbReference type="GO" id="GO:0016920">
    <property type="term" value="F:pyroglutamyl-peptidase activity"/>
    <property type="evidence" value="ECO:0007669"/>
    <property type="project" value="UniProtKB-UniRule"/>
</dbReference>
<evidence type="ECO:0000313" key="14">
    <source>
        <dbReference type="Proteomes" id="UP000069912"/>
    </source>
</evidence>
<dbReference type="OrthoDB" id="9779738at2"/>
<reference evidence="12 14" key="1">
    <citation type="journal article" date="2016" name="Genome Announc.">
        <title>Complete Genome Sequences of Aerococcus christensenii CCUG 28831T, Aerococcus sanguinicola CCUG 43001T, Aerococcus urinae CCUG 36881T, Aerococcus urinaeequi CCUG 28094T, Aerococcus urinaehominis CCUG 42038 BT, and Aerococcus viridans CCUG 4311T.</title>
        <authorList>
            <person name="Carkaci D."/>
            <person name="Dargis R."/>
            <person name="Nielsen X.C."/>
            <person name="Skovgaard O."/>
            <person name="Fuursted K."/>
            <person name="Christensen J.J."/>
        </authorList>
    </citation>
    <scope>NUCLEOTIDE SEQUENCE [LARGE SCALE GENOMIC DNA]</scope>
    <source>
        <strain evidence="12 14">CCUG43001</strain>
    </source>
</reference>
<comment type="catalytic activity">
    <reaction evidence="1 9 10">
        <text>Release of an N-terminal pyroglutamyl group from a polypeptide, the second amino acid generally not being Pro.</text>
        <dbReference type="EC" id="3.4.19.3"/>
    </reaction>
</comment>
<evidence type="ECO:0000313" key="15">
    <source>
        <dbReference type="Proteomes" id="UP000234239"/>
    </source>
</evidence>
<comment type="function">
    <text evidence="2 9">Removes 5-oxoproline from various penultimate amino acid residues except L-proline.</text>
</comment>
<dbReference type="Proteomes" id="UP000234239">
    <property type="component" value="Unassembled WGS sequence"/>
</dbReference>
<dbReference type="InterPro" id="IPR000816">
    <property type="entry name" value="Peptidase_C15"/>
</dbReference>
<dbReference type="PROSITE" id="PS01333">
    <property type="entry name" value="PYRASE_GLU"/>
    <property type="match status" value="1"/>
</dbReference>
<dbReference type="HAMAP" id="MF_00417">
    <property type="entry name" value="Pyrrolid_peptidase"/>
    <property type="match status" value="1"/>
</dbReference>
<feature type="active site" evidence="9 10">
    <location>
        <position position="78"/>
    </location>
</feature>
<evidence type="ECO:0000256" key="3">
    <source>
        <dbReference type="ARBA" id="ARBA00004496"/>
    </source>
</evidence>
<comment type="subcellular location">
    <subcellularLocation>
        <location evidence="3 9">Cytoplasm</location>
    </subcellularLocation>
</comment>
<reference evidence="14" key="2">
    <citation type="submission" date="2016-01" db="EMBL/GenBank/DDBJ databases">
        <title>Six Aerococcus type strain genome sequencing and assembly using PacBio and Illumina Hiseq.</title>
        <authorList>
            <person name="Carkaci D."/>
            <person name="Dargis R."/>
            <person name="Nielsen X.C."/>
            <person name="Skovgaard O."/>
            <person name="Fuursted K."/>
            <person name="Christensen J.J."/>
        </authorList>
    </citation>
    <scope>NUCLEOTIDE SEQUENCE [LARGE SCALE GENOMIC DNA]</scope>
    <source>
        <strain evidence="14">CCUG43001</strain>
    </source>
</reference>
<evidence type="ECO:0000256" key="5">
    <source>
        <dbReference type="ARBA" id="ARBA00022490"/>
    </source>
</evidence>
<name>A0A0X8FBZ2_9LACT</name>
<evidence type="ECO:0000256" key="1">
    <source>
        <dbReference type="ARBA" id="ARBA00001770"/>
    </source>
</evidence>
<keyword evidence="5 9" id="KW-0963">Cytoplasm</keyword>
<dbReference type="PANTHER" id="PTHR23402:SF1">
    <property type="entry name" value="PYROGLUTAMYL-PEPTIDASE I"/>
    <property type="match status" value="1"/>
</dbReference>
<dbReference type="PIRSF" id="PIRSF015592">
    <property type="entry name" value="Prld-crbxl_pptds"/>
    <property type="match status" value="1"/>
</dbReference>
<accession>A0A0X8FBZ2</accession>
<gene>
    <name evidence="9 13" type="primary">pcp</name>
    <name evidence="12" type="ORF">AWM72_07200</name>
    <name evidence="13" type="ORF">CYJ28_02555</name>
</gene>
<keyword evidence="14" id="KW-1185">Reference proteome</keyword>
<evidence type="ECO:0000256" key="4">
    <source>
        <dbReference type="ARBA" id="ARBA00006641"/>
    </source>
</evidence>
<dbReference type="Proteomes" id="UP000069912">
    <property type="component" value="Chromosome"/>
</dbReference>
<evidence type="ECO:0000256" key="7">
    <source>
        <dbReference type="ARBA" id="ARBA00022801"/>
    </source>
</evidence>
<dbReference type="GO" id="GO:0005829">
    <property type="term" value="C:cytosol"/>
    <property type="evidence" value="ECO:0007669"/>
    <property type="project" value="InterPro"/>
</dbReference>
<evidence type="ECO:0000256" key="2">
    <source>
        <dbReference type="ARBA" id="ARBA00002280"/>
    </source>
</evidence>
<dbReference type="EC" id="3.4.19.3" evidence="9"/>
<dbReference type="Gene3D" id="3.40.630.20">
    <property type="entry name" value="Peptidase C15, pyroglutamyl peptidase I-like"/>
    <property type="match status" value="1"/>
</dbReference>
<dbReference type="GeneID" id="92903850"/>
<comment type="similarity">
    <text evidence="4 9">Belongs to the peptidase C15 family.</text>
</comment>
<dbReference type="PANTHER" id="PTHR23402">
    <property type="entry name" value="PROTEASE FAMILY C15 PYROGLUTAMYL-PEPTIDASE I-RELATED"/>
    <property type="match status" value="1"/>
</dbReference>
<reference evidence="13 15" key="3">
    <citation type="submission" date="2017-12" db="EMBL/GenBank/DDBJ databases">
        <title>Phylogenetic diversity of female urinary microbiome.</title>
        <authorList>
            <person name="Thomas-White K."/>
            <person name="Wolfe A.J."/>
        </authorList>
    </citation>
    <scope>NUCLEOTIDE SEQUENCE [LARGE SCALE GENOMIC DNA]</scope>
    <source>
        <strain evidence="13 15">UMB0139</strain>
    </source>
</reference>
<dbReference type="InterPro" id="IPR033694">
    <property type="entry name" value="PGPEP1_Cys_AS"/>
</dbReference>
<sequence length="216" mass="23227">MKILVTAFDPFGEDKINPATEAVKTLPDQIAGAEVIKLEIPTVFVKSAEVVSQAIADHQPDYVVNVGQAGGRYALTPERVAINWDDARIADNEGKQPIDQPIQADGPAAYFSSLPIKAMVAAIKEAQLPAEVSNTAGTFVCNHIMYQTLYLIDKTYPEVKGAGFIHIPYLPEQVVDRPNTPSMGLTDISRGLEAAISAIVAYDGKEDLHSVGGKTH</sequence>
<dbReference type="CDD" id="cd00501">
    <property type="entry name" value="Peptidase_C15"/>
    <property type="match status" value="1"/>
</dbReference>
<dbReference type="InterPro" id="IPR029762">
    <property type="entry name" value="PGP-I_bact-type"/>
</dbReference>
<evidence type="ECO:0000256" key="8">
    <source>
        <dbReference type="ARBA" id="ARBA00022807"/>
    </source>
</evidence>
<dbReference type="PROSITE" id="PS01334">
    <property type="entry name" value="PYRASE_CYS"/>
    <property type="match status" value="1"/>
</dbReference>
<dbReference type="EMBL" id="CP014160">
    <property type="protein sequence ID" value="AMB94550.1"/>
    <property type="molecule type" value="Genomic_DNA"/>
</dbReference>
<dbReference type="FunFam" id="3.40.630.20:FF:000001">
    <property type="entry name" value="Pyrrolidone-carboxylate peptidase"/>
    <property type="match status" value="1"/>
</dbReference>
<evidence type="ECO:0000256" key="9">
    <source>
        <dbReference type="HAMAP-Rule" id="MF_00417"/>
    </source>
</evidence>
<dbReference type="KEGG" id="asan:AWM72_07200"/>
<dbReference type="RefSeq" id="WP_067975484.1">
    <property type="nucleotide sequence ID" value="NZ_CAJHKM010000002.1"/>
</dbReference>
<keyword evidence="6 9" id="KW-0645">Protease</keyword>
<keyword evidence="8 9" id="KW-0788">Thiol protease</keyword>
<dbReference type="PRINTS" id="PR00706">
    <property type="entry name" value="PYROGLUPTASE"/>
</dbReference>
<dbReference type="InterPro" id="IPR033693">
    <property type="entry name" value="PGPEP1_Glu_AS"/>
</dbReference>
<evidence type="ECO:0000313" key="12">
    <source>
        <dbReference type="EMBL" id="AMB94550.1"/>
    </source>
</evidence>
<dbReference type="AlphaFoldDB" id="A0A0X8FBZ2"/>
<evidence type="ECO:0000313" key="13">
    <source>
        <dbReference type="EMBL" id="PKZ23454.1"/>
    </source>
</evidence>
<dbReference type="NCBIfam" id="NF009676">
    <property type="entry name" value="PRK13197.1"/>
    <property type="match status" value="1"/>
</dbReference>
<keyword evidence="7 9" id="KW-0378">Hydrolase</keyword>
<dbReference type="Pfam" id="PF01470">
    <property type="entry name" value="Peptidase_C15"/>
    <property type="match status" value="1"/>
</dbReference>
<feature type="active site" evidence="9 11">
    <location>
        <position position="141"/>
    </location>
</feature>
<dbReference type="InterPro" id="IPR016125">
    <property type="entry name" value="Peptidase_C15-like"/>
</dbReference>
<dbReference type="SUPFAM" id="SSF53182">
    <property type="entry name" value="Pyrrolidone carboxyl peptidase (pyroglutamate aminopeptidase)"/>
    <property type="match status" value="1"/>
</dbReference>
<evidence type="ECO:0000256" key="10">
    <source>
        <dbReference type="PROSITE-ProRule" id="PRU10076"/>
    </source>
</evidence>
<evidence type="ECO:0000256" key="6">
    <source>
        <dbReference type="ARBA" id="ARBA00022670"/>
    </source>
</evidence>
<dbReference type="EMBL" id="PKGY01000001">
    <property type="protein sequence ID" value="PKZ23454.1"/>
    <property type="molecule type" value="Genomic_DNA"/>
</dbReference>
<dbReference type="GO" id="GO:0006508">
    <property type="term" value="P:proteolysis"/>
    <property type="evidence" value="ECO:0007669"/>
    <property type="project" value="UniProtKB-KW"/>
</dbReference>
<proteinExistence type="inferred from homology"/>
<organism evidence="12 14">
    <name type="scientific">Aerococcus sanguinicola</name>
    <dbReference type="NCBI Taxonomy" id="119206"/>
    <lineage>
        <taxon>Bacteria</taxon>
        <taxon>Bacillati</taxon>
        <taxon>Bacillota</taxon>
        <taxon>Bacilli</taxon>
        <taxon>Lactobacillales</taxon>
        <taxon>Aerococcaceae</taxon>
        <taxon>Aerococcus</taxon>
    </lineage>
</organism>
<comment type="subunit">
    <text evidence="9">Homotetramer.</text>
</comment>
<dbReference type="InterPro" id="IPR036440">
    <property type="entry name" value="Peptidase_C15-like_sf"/>
</dbReference>
<evidence type="ECO:0000256" key="11">
    <source>
        <dbReference type="PROSITE-ProRule" id="PRU10077"/>
    </source>
</evidence>
<feature type="active site" evidence="9">
    <location>
        <position position="166"/>
    </location>
</feature>
<dbReference type="NCBIfam" id="TIGR00504">
    <property type="entry name" value="pyro_pdase"/>
    <property type="match status" value="1"/>
</dbReference>